<accession>A0A8H4NW56</accession>
<gene>
    <name evidence="1" type="ORF">F53441_6784</name>
</gene>
<dbReference type="EMBL" id="JAADJG010000261">
    <property type="protein sequence ID" value="KAF4450000.1"/>
    <property type="molecule type" value="Genomic_DNA"/>
</dbReference>
<proteinExistence type="predicted"/>
<dbReference type="OrthoDB" id="5086570at2759"/>
<evidence type="ECO:0000313" key="2">
    <source>
        <dbReference type="Proteomes" id="UP000605986"/>
    </source>
</evidence>
<keyword evidence="2" id="KW-1185">Reference proteome</keyword>
<organism evidence="1 2">
    <name type="scientific">Fusarium austroafricanum</name>
    <dbReference type="NCBI Taxonomy" id="2364996"/>
    <lineage>
        <taxon>Eukaryota</taxon>
        <taxon>Fungi</taxon>
        <taxon>Dikarya</taxon>
        <taxon>Ascomycota</taxon>
        <taxon>Pezizomycotina</taxon>
        <taxon>Sordariomycetes</taxon>
        <taxon>Hypocreomycetidae</taxon>
        <taxon>Hypocreales</taxon>
        <taxon>Nectriaceae</taxon>
        <taxon>Fusarium</taxon>
        <taxon>Fusarium concolor species complex</taxon>
    </lineage>
</organism>
<dbReference type="Proteomes" id="UP000605986">
    <property type="component" value="Unassembled WGS sequence"/>
</dbReference>
<protein>
    <submittedName>
        <fullName evidence="1">Uncharacterized protein</fullName>
    </submittedName>
</protein>
<name>A0A8H4NW56_9HYPO</name>
<dbReference type="AlphaFoldDB" id="A0A8H4NW56"/>
<sequence length="264" mass="30752">MALTTGSYEFDHAQIPGLWQPLKEEHFAQTCEDHNKLPTDDVLLKVKEKVKEHLPQLEELFKEWGVEESFALIVLHRHFKLPDGYNQVGRLIDGRFYFTRKVANNALNSSEVYGSKFVLTQRGWRPVEIHEGFESDLRKVNPEFLRAFTKYLLEKNLTSTFGFEYIVPELSIFNTLELDLPGYGLIVVSAASAPPLDAPTVTTRWVWSHPIYTRKLTCIYFPKEGHRRIDVKPEETYPSDDQVIAAFEKEYHMYTKHSKPENCW</sequence>
<reference evidence="1" key="1">
    <citation type="submission" date="2020-01" db="EMBL/GenBank/DDBJ databases">
        <title>Identification and distribution of gene clusters putatively required for synthesis of sphingolipid metabolism inhibitors in phylogenetically diverse species of the filamentous fungus Fusarium.</title>
        <authorList>
            <person name="Kim H.-S."/>
            <person name="Busman M."/>
            <person name="Brown D.W."/>
            <person name="Divon H."/>
            <person name="Uhlig S."/>
            <person name="Proctor R.H."/>
        </authorList>
    </citation>
    <scope>NUCLEOTIDE SEQUENCE</scope>
    <source>
        <strain evidence="1">NRRL 53441</strain>
    </source>
</reference>
<evidence type="ECO:0000313" key="1">
    <source>
        <dbReference type="EMBL" id="KAF4450000.1"/>
    </source>
</evidence>
<comment type="caution">
    <text evidence="1">The sequence shown here is derived from an EMBL/GenBank/DDBJ whole genome shotgun (WGS) entry which is preliminary data.</text>
</comment>